<feature type="chain" id="PRO_5041966743" description="Mannosyltransferase" evidence="11">
    <location>
        <begin position="21"/>
        <end position="526"/>
    </location>
</feature>
<keyword evidence="4 10" id="KW-0328">Glycosyltransferase</keyword>
<gene>
    <name evidence="12" type="primary">ALG9</name>
    <name evidence="12" type="ORF">HK100_006253</name>
</gene>
<dbReference type="PANTHER" id="PTHR22760">
    <property type="entry name" value="GLYCOSYLTRANSFERASE"/>
    <property type="match status" value="1"/>
</dbReference>
<evidence type="ECO:0000256" key="6">
    <source>
        <dbReference type="ARBA" id="ARBA00022692"/>
    </source>
</evidence>
<evidence type="ECO:0000256" key="2">
    <source>
        <dbReference type="ARBA" id="ARBA00004922"/>
    </source>
</evidence>
<evidence type="ECO:0000313" key="12">
    <source>
        <dbReference type="EMBL" id="KAJ3094161.1"/>
    </source>
</evidence>
<dbReference type="PANTHER" id="PTHR22760:SF2">
    <property type="entry name" value="ALPHA-1,2-MANNOSYLTRANSFERASE ALG9"/>
    <property type="match status" value="1"/>
</dbReference>
<keyword evidence="8 10" id="KW-1133">Transmembrane helix</keyword>
<dbReference type="AlphaFoldDB" id="A0AAD5XBG0"/>
<evidence type="ECO:0000256" key="1">
    <source>
        <dbReference type="ARBA" id="ARBA00004477"/>
    </source>
</evidence>
<evidence type="ECO:0000256" key="10">
    <source>
        <dbReference type="RuleBase" id="RU363075"/>
    </source>
</evidence>
<keyword evidence="5" id="KW-0808">Transferase</keyword>
<comment type="similarity">
    <text evidence="3 10">Belongs to the glycosyltransferase 22 family.</text>
</comment>
<reference evidence="12" key="1">
    <citation type="submission" date="2020-05" db="EMBL/GenBank/DDBJ databases">
        <title>Phylogenomic resolution of chytrid fungi.</title>
        <authorList>
            <person name="Stajich J.E."/>
            <person name="Amses K."/>
            <person name="Simmons R."/>
            <person name="Seto K."/>
            <person name="Myers J."/>
            <person name="Bonds A."/>
            <person name="Quandt C.A."/>
            <person name="Barry K."/>
            <person name="Liu P."/>
            <person name="Grigoriev I."/>
            <person name="Longcore J.E."/>
            <person name="James T.Y."/>
        </authorList>
    </citation>
    <scope>NUCLEOTIDE SEQUENCE</scope>
    <source>
        <strain evidence="12">JEL0513</strain>
    </source>
</reference>
<feature type="non-terminal residue" evidence="12">
    <location>
        <position position="1"/>
    </location>
</feature>
<dbReference type="EC" id="2.4.1.-" evidence="10"/>
<dbReference type="GO" id="GO:0006487">
    <property type="term" value="P:protein N-linked glycosylation"/>
    <property type="evidence" value="ECO:0007669"/>
    <property type="project" value="TreeGrafter"/>
</dbReference>
<accession>A0AAD5XBG0</accession>
<feature type="transmembrane region" description="Helical" evidence="10">
    <location>
        <begin position="322"/>
        <end position="344"/>
    </location>
</feature>
<evidence type="ECO:0000256" key="4">
    <source>
        <dbReference type="ARBA" id="ARBA00022676"/>
    </source>
</evidence>
<evidence type="ECO:0000256" key="7">
    <source>
        <dbReference type="ARBA" id="ARBA00022824"/>
    </source>
</evidence>
<feature type="transmembrane region" description="Helical" evidence="10">
    <location>
        <begin position="202"/>
        <end position="222"/>
    </location>
</feature>
<proteinExistence type="inferred from homology"/>
<feature type="signal peptide" evidence="11">
    <location>
        <begin position="1"/>
        <end position="20"/>
    </location>
</feature>
<sequence length="526" mass="59425">MSKNYAFASLVLARVAAALAYRVITDCDEVFNYWEPVHFLHRTSAAAFQTWEYSPQFNIRSWFYAGIHALLARTIVDKTKSSHLYPALYILQYPCNICCRVCVHGIALVSRNSKILRSIRCKLVTSLPPIFHWHGICLDSTPSFYILNVFGNSGHRSLIENTAIEFANVLVRAVAIPFLVKDLISENHSWVDRKFSTRGSRFFSAVKGGISALIVLLVPTIVVDRVFYGFWSVVPLNIVFYNVFSGSGDGKGPGIFAEVETIGTEPCMQPHKEERFIFVIYPLIAFAAAISTHLAIKILGILLHGTLTISKNKSSRAKPRPLWQSVIVYSVTVMIAAVFIVLSLSRTVAMVQNYGAPFKIYTTVSSMGPATTNTSEPAVTFKKQRLCIGKEWYRFPSHFFIPDEFLEVRFIKSEFAGLLPAKFGDSFSHHHGTSVPKIWQTTRQIPSNLNEYNIEDTTRYVQLSSCDYLVDSDFGEGGRLEPRFVADEETWEHVQCERFLDAGKSSAILGRVFWIPDKFYDKRVWG</sequence>
<dbReference type="GO" id="GO:0000026">
    <property type="term" value="F:alpha-1,2-mannosyltransferase activity"/>
    <property type="evidence" value="ECO:0007669"/>
    <property type="project" value="TreeGrafter"/>
</dbReference>
<keyword evidence="7 10" id="KW-0256">Endoplasmic reticulum</keyword>
<comment type="caution">
    <text evidence="12">The sequence shown here is derived from an EMBL/GenBank/DDBJ whole genome shotgun (WGS) entry which is preliminary data.</text>
</comment>
<evidence type="ECO:0000256" key="9">
    <source>
        <dbReference type="ARBA" id="ARBA00023136"/>
    </source>
</evidence>
<dbReference type="InterPro" id="IPR005599">
    <property type="entry name" value="GPI_mannosylTrfase"/>
</dbReference>
<comment type="pathway">
    <text evidence="2">Protein modification; protein glycosylation.</text>
</comment>
<keyword evidence="13" id="KW-1185">Reference proteome</keyword>
<keyword evidence="6 10" id="KW-0812">Transmembrane</keyword>
<dbReference type="Proteomes" id="UP001211907">
    <property type="component" value="Unassembled WGS sequence"/>
</dbReference>
<evidence type="ECO:0000256" key="8">
    <source>
        <dbReference type="ARBA" id="ARBA00022989"/>
    </source>
</evidence>
<protein>
    <recommendedName>
        <fullName evidence="10">Mannosyltransferase</fullName>
        <ecNumber evidence="10">2.4.1.-</ecNumber>
    </recommendedName>
</protein>
<evidence type="ECO:0000313" key="13">
    <source>
        <dbReference type="Proteomes" id="UP001211907"/>
    </source>
</evidence>
<evidence type="ECO:0000256" key="11">
    <source>
        <dbReference type="SAM" id="SignalP"/>
    </source>
</evidence>
<dbReference type="Pfam" id="PF03901">
    <property type="entry name" value="Glyco_transf_22"/>
    <property type="match status" value="2"/>
</dbReference>
<comment type="caution">
    <text evidence="10">Lacks conserved residue(s) required for the propagation of feature annotation.</text>
</comment>
<dbReference type="GO" id="GO:0005789">
    <property type="term" value="C:endoplasmic reticulum membrane"/>
    <property type="evidence" value="ECO:0007669"/>
    <property type="project" value="UniProtKB-SubCell"/>
</dbReference>
<organism evidence="12 13">
    <name type="scientific">Physocladia obscura</name>
    <dbReference type="NCBI Taxonomy" id="109957"/>
    <lineage>
        <taxon>Eukaryota</taxon>
        <taxon>Fungi</taxon>
        <taxon>Fungi incertae sedis</taxon>
        <taxon>Chytridiomycota</taxon>
        <taxon>Chytridiomycota incertae sedis</taxon>
        <taxon>Chytridiomycetes</taxon>
        <taxon>Chytridiales</taxon>
        <taxon>Chytriomycetaceae</taxon>
        <taxon>Physocladia</taxon>
    </lineage>
</organism>
<keyword evidence="11" id="KW-0732">Signal</keyword>
<evidence type="ECO:0000256" key="3">
    <source>
        <dbReference type="ARBA" id="ARBA00007063"/>
    </source>
</evidence>
<dbReference type="EMBL" id="JADGJH010002904">
    <property type="protein sequence ID" value="KAJ3094161.1"/>
    <property type="molecule type" value="Genomic_DNA"/>
</dbReference>
<feature type="transmembrane region" description="Helical" evidence="10">
    <location>
        <begin position="278"/>
        <end position="302"/>
    </location>
</feature>
<keyword evidence="9 10" id="KW-0472">Membrane</keyword>
<feature type="transmembrane region" description="Helical" evidence="10">
    <location>
        <begin position="228"/>
        <end position="244"/>
    </location>
</feature>
<comment type="subcellular location">
    <subcellularLocation>
        <location evidence="1 10">Endoplasmic reticulum membrane</location>
        <topology evidence="1 10">Multi-pass membrane protein</topology>
    </subcellularLocation>
</comment>
<name>A0AAD5XBG0_9FUNG</name>
<evidence type="ECO:0000256" key="5">
    <source>
        <dbReference type="ARBA" id="ARBA00022679"/>
    </source>
</evidence>